<evidence type="ECO:0000313" key="7">
    <source>
        <dbReference type="EMBL" id="RFT16753.1"/>
    </source>
</evidence>
<evidence type="ECO:0000256" key="5">
    <source>
        <dbReference type="ARBA" id="ARBA00023002"/>
    </source>
</evidence>
<evidence type="ECO:0000256" key="1">
    <source>
        <dbReference type="ARBA" id="ARBA00001917"/>
    </source>
</evidence>
<dbReference type="CDD" id="cd20609">
    <property type="entry name" value="nitroreductase"/>
    <property type="match status" value="1"/>
</dbReference>
<comment type="cofactor">
    <cofactor evidence="1">
        <name>FMN</name>
        <dbReference type="ChEBI" id="CHEBI:58210"/>
    </cofactor>
</comment>
<accession>A0A3E2BPR1</accession>
<comment type="caution">
    <text evidence="7">The sequence shown here is derived from an EMBL/GenBank/DDBJ whole genome shotgun (WGS) entry which is preliminary data.</text>
</comment>
<keyword evidence="4" id="KW-0288">FMN</keyword>
<dbReference type="SUPFAM" id="SSF55469">
    <property type="entry name" value="FMN-dependent nitroreductase-like"/>
    <property type="match status" value="1"/>
</dbReference>
<dbReference type="PANTHER" id="PTHR43673:SF2">
    <property type="entry name" value="NITROREDUCTASE"/>
    <property type="match status" value="1"/>
</dbReference>
<evidence type="ECO:0000256" key="4">
    <source>
        <dbReference type="ARBA" id="ARBA00022643"/>
    </source>
</evidence>
<dbReference type="EMBL" id="QUAH01000002">
    <property type="protein sequence ID" value="RFT16753.1"/>
    <property type="molecule type" value="Genomic_DNA"/>
</dbReference>
<reference evidence="7 8" key="1">
    <citation type="submission" date="2018-08" db="EMBL/GenBank/DDBJ databases">
        <title>Genome analysis of the thermophilic bacterium of the candidate phylum Aminicenantes from deep subsurface aquifer revealed its physiology and ecological role.</title>
        <authorList>
            <person name="Kadnikov V.V."/>
            <person name="Mardanov A.V."/>
            <person name="Beletsky A.V."/>
            <person name="Karnachuk O.V."/>
            <person name="Ravin N.V."/>
        </authorList>
    </citation>
    <scope>NUCLEOTIDE SEQUENCE [LARGE SCALE GENOMIC DNA]</scope>
    <source>
        <strain evidence="7">BY38</strain>
    </source>
</reference>
<evidence type="ECO:0000256" key="3">
    <source>
        <dbReference type="ARBA" id="ARBA00022630"/>
    </source>
</evidence>
<protein>
    <submittedName>
        <fullName evidence="7">Nitroreductase family protein</fullName>
    </submittedName>
</protein>
<keyword evidence="3" id="KW-0285">Flavoprotein</keyword>
<dbReference type="Pfam" id="PF00881">
    <property type="entry name" value="Nitroreductase"/>
    <property type="match status" value="2"/>
</dbReference>
<sequence>MEFTELIKSRYSVRAYRPDPVSPEKLQRVLEAARLAPTAANRQPFRLLVVKTRGREEELKRLYSRDWFIQAPLVIGIFTLPEVAWKRRDGKNYADVDATIAMDHLILAAANEGLGTCWIGAFDPAVAREIFNLPPGVEPLAFTPLGYPADSPSPKKRKNLEELVCYEKWTP</sequence>
<feature type="domain" description="Nitroreductase" evidence="6">
    <location>
        <begin position="7"/>
        <end position="57"/>
    </location>
</feature>
<comment type="similarity">
    <text evidence="2">Belongs to the nitroreductase family.</text>
</comment>
<organism evidence="7 8">
    <name type="scientific">Candidatus Saccharicenans subterraneus</name>
    <dbReference type="NCBI Taxonomy" id="2508984"/>
    <lineage>
        <taxon>Bacteria</taxon>
        <taxon>Candidatus Aminicenantota</taxon>
        <taxon>Candidatus Aminicenantia</taxon>
        <taxon>Candidatus Aminicenantales</taxon>
        <taxon>Candidatus Saccharicenantaceae</taxon>
        <taxon>Candidatus Saccharicenans</taxon>
    </lineage>
</organism>
<proteinExistence type="inferred from homology"/>
<dbReference type="AlphaFoldDB" id="A0A3E2BPR1"/>
<dbReference type="InterPro" id="IPR029479">
    <property type="entry name" value="Nitroreductase"/>
</dbReference>
<dbReference type="Proteomes" id="UP000257323">
    <property type="component" value="Unassembled WGS sequence"/>
</dbReference>
<dbReference type="InterPro" id="IPR000415">
    <property type="entry name" value="Nitroreductase-like"/>
</dbReference>
<keyword evidence="5" id="KW-0560">Oxidoreductase</keyword>
<dbReference type="PANTHER" id="PTHR43673">
    <property type="entry name" value="NAD(P)H NITROREDUCTASE YDGI-RELATED"/>
    <property type="match status" value="1"/>
</dbReference>
<evidence type="ECO:0000313" key="8">
    <source>
        <dbReference type="Proteomes" id="UP000257323"/>
    </source>
</evidence>
<dbReference type="GO" id="GO:0016491">
    <property type="term" value="F:oxidoreductase activity"/>
    <property type="evidence" value="ECO:0007669"/>
    <property type="project" value="UniProtKB-KW"/>
</dbReference>
<dbReference type="Gene3D" id="3.40.109.10">
    <property type="entry name" value="NADH Oxidase"/>
    <property type="match status" value="1"/>
</dbReference>
<evidence type="ECO:0000259" key="6">
    <source>
        <dbReference type="Pfam" id="PF00881"/>
    </source>
</evidence>
<name>A0A3E2BPR1_9BACT</name>
<gene>
    <name evidence="7" type="ORF">OP8BY_1366</name>
</gene>
<evidence type="ECO:0000256" key="2">
    <source>
        <dbReference type="ARBA" id="ARBA00007118"/>
    </source>
</evidence>
<feature type="domain" description="Nitroreductase" evidence="6">
    <location>
        <begin position="59"/>
        <end position="147"/>
    </location>
</feature>